<evidence type="ECO:0000313" key="3">
    <source>
        <dbReference type="Proteomes" id="UP000026913"/>
    </source>
</evidence>
<evidence type="ECO:0000256" key="1">
    <source>
        <dbReference type="SAM" id="MobiDB-lite"/>
    </source>
</evidence>
<organism evidence="2 3">
    <name type="scientific">Pseudomonas mandelii JR-1</name>
    <dbReference type="NCBI Taxonomy" id="1147786"/>
    <lineage>
        <taxon>Bacteria</taxon>
        <taxon>Pseudomonadati</taxon>
        <taxon>Pseudomonadota</taxon>
        <taxon>Gammaproteobacteria</taxon>
        <taxon>Pseudomonadales</taxon>
        <taxon>Pseudomonadaceae</taxon>
        <taxon>Pseudomonas</taxon>
    </lineage>
</organism>
<feature type="compositionally biased region" description="Polar residues" evidence="1">
    <location>
        <begin position="8"/>
        <end position="20"/>
    </location>
</feature>
<dbReference type="EMBL" id="CP005960">
    <property type="protein sequence ID" value="AHZ70152.1"/>
    <property type="molecule type" value="Genomic_DNA"/>
</dbReference>
<dbReference type="AlphaFoldDB" id="A0A024EBG6"/>
<protein>
    <submittedName>
        <fullName evidence="2">Uncharacterized protein</fullName>
    </submittedName>
</protein>
<sequence length="51" mass="5499">MSLLAMSPGQSISMLNDTPQSRAGSLPQGFCGVYEIVHKQKRPTFAGRAFS</sequence>
<gene>
    <name evidence="2" type="ORF">OU5_3073</name>
</gene>
<dbReference type="KEGG" id="pman:OU5_3073"/>
<dbReference type="Proteomes" id="UP000026913">
    <property type="component" value="Chromosome"/>
</dbReference>
<evidence type="ECO:0000313" key="2">
    <source>
        <dbReference type="EMBL" id="AHZ70152.1"/>
    </source>
</evidence>
<name>A0A024EBG6_9PSED</name>
<feature type="region of interest" description="Disordered" evidence="1">
    <location>
        <begin position="1"/>
        <end position="20"/>
    </location>
</feature>
<dbReference type="HOGENOM" id="CLU_3102755_0_0_6"/>
<accession>A0A024EBG6</accession>
<proteinExistence type="predicted"/>
<reference evidence="2 3" key="1">
    <citation type="journal article" date="2012" name="J. Bacteriol.">
        <title>Genome sequence of cold-adapted Pseudomonas mandelii strain JR-1.</title>
        <authorList>
            <person name="Jang S.H."/>
            <person name="Kim J."/>
            <person name="Kim J."/>
            <person name="Hong S."/>
            <person name="Lee C."/>
        </authorList>
    </citation>
    <scope>NUCLEOTIDE SEQUENCE [LARGE SCALE GENOMIC DNA]</scope>
    <source>
        <strain evidence="2 3">JR-1</strain>
    </source>
</reference>